<protein>
    <recommendedName>
        <fullName evidence="5">Secreted protein</fullName>
    </recommendedName>
</protein>
<organism evidence="3 4">
    <name type="scientific">Pseudomonas coleopterorum</name>
    <dbReference type="NCBI Taxonomy" id="1605838"/>
    <lineage>
        <taxon>Bacteria</taxon>
        <taxon>Pseudomonadati</taxon>
        <taxon>Pseudomonadota</taxon>
        <taxon>Gammaproteobacteria</taxon>
        <taxon>Pseudomonadales</taxon>
        <taxon>Pseudomonadaceae</taxon>
        <taxon>Pseudomonas</taxon>
    </lineage>
</organism>
<dbReference type="RefSeq" id="WP_310792198.1">
    <property type="nucleotide sequence ID" value="NZ_CP134081.1"/>
</dbReference>
<feature type="chain" id="PRO_5042493005" description="Secreted protein" evidence="2">
    <location>
        <begin position="30"/>
        <end position="70"/>
    </location>
</feature>
<dbReference type="Proteomes" id="UP001258207">
    <property type="component" value="Chromosome"/>
</dbReference>
<evidence type="ECO:0000256" key="2">
    <source>
        <dbReference type="SAM" id="SignalP"/>
    </source>
</evidence>
<dbReference type="EMBL" id="CP134081">
    <property type="protein sequence ID" value="WNC10205.1"/>
    <property type="molecule type" value="Genomic_DNA"/>
</dbReference>
<feature type="signal peptide" evidence="2">
    <location>
        <begin position="1"/>
        <end position="29"/>
    </location>
</feature>
<sequence length="70" mass="6862">MKIGSATLGLVTLLAAVLSSGCMSSGANSACEVFSPAAVVTPTTQDDQRVQTNSTGAPASTQNTAQDCGA</sequence>
<evidence type="ECO:0000256" key="1">
    <source>
        <dbReference type="SAM" id="MobiDB-lite"/>
    </source>
</evidence>
<reference evidence="3" key="1">
    <citation type="submission" date="2023-09" db="EMBL/GenBank/DDBJ databases">
        <title>First report of Pseudomonas coleopterorum DJ13 causing leaf spot on Rhododendron pulchrum Sweet in China.</title>
        <authorList>
            <person name="Zhang Y."/>
        </authorList>
    </citation>
    <scope>NUCLEOTIDE SEQUENCE</scope>
    <source>
        <strain evidence="3">DJ13</strain>
    </source>
</reference>
<dbReference type="PROSITE" id="PS51257">
    <property type="entry name" value="PROKAR_LIPOPROTEIN"/>
    <property type="match status" value="1"/>
</dbReference>
<evidence type="ECO:0000313" key="3">
    <source>
        <dbReference type="EMBL" id="WNC10205.1"/>
    </source>
</evidence>
<feature type="region of interest" description="Disordered" evidence="1">
    <location>
        <begin position="42"/>
        <end position="70"/>
    </location>
</feature>
<dbReference type="AlphaFoldDB" id="A0AAJ6M108"/>
<accession>A0AAJ6M108</accession>
<evidence type="ECO:0008006" key="5">
    <source>
        <dbReference type="Google" id="ProtNLM"/>
    </source>
</evidence>
<evidence type="ECO:0000313" key="4">
    <source>
        <dbReference type="Proteomes" id="UP001258207"/>
    </source>
</evidence>
<keyword evidence="2" id="KW-0732">Signal</keyword>
<name>A0AAJ6M108_9PSED</name>
<gene>
    <name evidence="3" type="ORF">RI108_01890</name>
</gene>
<proteinExistence type="predicted"/>